<evidence type="ECO:0000256" key="1">
    <source>
        <dbReference type="ARBA" id="ARBA00004651"/>
    </source>
</evidence>
<name>A0A7W1XD27_9BACL</name>
<feature type="transmembrane region" description="Helical" evidence="7">
    <location>
        <begin position="12"/>
        <end position="38"/>
    </location>
</feature>
<dbReference type="GO" id="GO:0005886">
    <property type="term" value="C:plasma membrane"/>
    <property type="evidence" value="ECO:0007669"/>
    <property type="project" value="UniProtKB-SubCell"/>
</dbReference>
<evidence type="ECO:0000313" key="10">
    <source>
        <dbReference type="Proteomes" id="UP000530514"/>
    </source>
</evidence>
<keyword evidence="10" id="KW-1185">Reference proteome</keyword>
<dbReference type="PANTHER" id="PTHR30193">
    <property type="entry name" value="ABC TRANSPORTER PERMEASE PROTEIN"/>
    <property type="match status" value="1"/>
</dbReference>
<reference evidence="9 10" key="1">
    <citation type="submission" date="2020-07" db="EMBL/GenBank/DDBJ databases">
        <authorList>
            <person name="Feng H."/>
        </authorList>
    </citation>
    <scope>NUCLEOTIDE SEQUENCE [LARGE SCALE GENOMIC DNA]</scope>
    <source>
        <strain evidence="10">s-11</strain>
    </source>
</reference>
<feature type="transmembrane region" description="Helical" evidence="7">
    <location>
        <begin position="157"/>
        <end position="180"/>
    </location>
</feature>
<dbReference type="Pfam" id="PF00528">
    <property type="entry name" value="BPD_transp_1"/>
    <property type="match status" value="1"/>
</dbReference>
<comment type="subcellular location">
    <subcellularLocation>
        <location evidence="1 7">Cell membrane</location>
        <topology evidence="1 7">Multi-pass membrane protein</topology>
    </subcellularLocation>
</comment>
<keyword evidence="2 7" id="KW-0813">Transport</keyword>
<feature type="transmembrane region" description="Helical" evidence="7">
    <location>
        <begin position="211"/>
        <end position="231"/>
    </location>
</feature>
<evidence type="ECO:0000256" key="3">
    <source>
        <dbReference type="ARBA" id="ARBA00022475"/>
    </source>
</evidence>
<dbReference type="RefSeq" id="WP_033102060.1">
    <property type="nucleotide sequence ID" value="NZ_JACEIP010000036.1"/>
</dbReference>
<sequence length="296" mass="33840">MKRKKRWTSDPFMGYLFVLPAVACLSAFFIGPILYAFYLSFQHFSFLNPELSSFVGLDNYLRLFTDQRFHRALWNTTLYSLGVVPVQVSLSLLLALIVDSKIKGKTFFRVTYFLPTVTSSVAVSVMFLYLIKKEGLVNLFLSQFGIQGRSWLMDVDFALPSIMLMAIWTTVGQFMVIYLAGLQEIPQDLYEAARVDGAGGWRQFWHITLPLLKPTTFFIVVMSIIGTFQVFDQMYIISKGDGGPLDATLTVVLYLYNEAFKQFDMGYASAIAFFLFAVILILTIIQRKIFKDETYQ</sequence>
<dbReference type="PROSITE" id="PS50928">
    <property type="entry name" value="ABC_TM1"/>
    <property type="match status" value="1"/>
</dbReference>
<dbReference type="CDD" id="cd06261">
    <property type="entry name" value="TM_PBP2"/>
    <property type="match status" value="1"/>
</dbReference>
<evidence type="ECO:0000256" key="2">
    <source>
        <dbReference type="ARBA" id="ARBA00022448"/>
    </source>
</evidence>
<evidence type="ECO:0000259" key="8">
    <source>
        <dbReference type="PROSITE" id="PS50928"/>
    </source>
</evidence>
<comment type="similarity">
    <text evidence="7">Belongs to the binding-protein-dependent transport system permease family.</text>
</comment>
<feature type="transmembrane region" description="Helical" evidence="7">
    <location>
        <begin position="110"/>
        <end position="131"/>
    </location>
</feature>
<evidence type="ECO:0000256" key="6">
    <source>
        <dbReference type="ARBA" id="ARBA00023136"/>
    </source>
</evidence>
<feature type="domain" description="ABC transmembrane type-1" evidence="8">
    <location>
        <begin position="73"/>
        <end position="286"/>
    </location>
</feature>
<evidence type="ECO:0000256" key="7">
    <source>
        <dbReference type="RuleBase" id="RU363032"/>
    </source>
</evidence>
<gene>
    <name evidence="9" type="ORF">H1164_15970</name>
</gene>
<protein>
    <submittedName>
        <fullName evidence="9">Sugar ABC transporter permease</fullName>
    </submittedName>
</protein>
<dbReference type="EMBL" id="JACEIP010000036">
    <property type="protein sequence ID" value="MBA4544344.1"/>
    <property type="molecule type" value="Genomic_DNA"/>
</dbReference>
<comment type="caution">
    <text evidence="9">The sequence shown here is derived from an EMBL/GenBank/DDBJ whole genome shotgun (WGS) entry which is preliminary data.</text>
</comment>
<feature type="transmembrane region" description="Helical" evidence="7">
    <location>
        <begin position="78"/>
        <end position="98"/>
    </location>
</feature>
<proteinExistence type="inferred from homology"/>
<evidence type="ECO:0000256" key="4">
    <source>
        <dbReference type="ARBA" id="ARBA00022692"/>
    </source>
</evidence>
<keyword evidence="4 7" id="KW-0812">Transmembrane</keyword>
<dbReference type="InterPro" id="IPR051393">
    <property type="entry name" value="ABC_transporter_permease"/>
</dbReference>
<dbReference type="Proteomes" id="UP000530514">
    <property type="component" value="Unassembled WGS sequence"/>
</dbReference>
<dbReference type="InterPro" id="IPR000515">
    <property type="entry name" value="MetI-like"/>
</dbReference>
<keyword evidence="5 7" id="KW-1133">Transmembrane helix</keyword>
<dbReference type="OrthoDB" id="9785347at2"/>
<dbReference type="SUPFAM" id="SSF161098">
    <property type="entry name" value="MetI-like"/>
    <property type="match status" value="1"/>
</dbReference>
<feature type="transmembrane region" description="Helical" evidence="7">
    <location>
        <begin position="265"/>
        <end position="285"/>
    </location>
</feature>
<dbReference type="PANTHER" id="PTHR30193:SF37">
    <property type="entry name" value="INNER MEMBRANE ABC TRANSPORTER PERMEASE PROTEIN YCJO"/>
    <property type="match status" value="1"/>
</dbReference>
<organism evidence="9 10">
    <name type="scientific">Thermoactinomyces daqus</name>
    <dbReference type="NCBI Taxonomy" id="1329516"/>
    <lineage>
        <taxon>Bacteria</taxon>
        <taxon>Bacillati</taxon>
        <taxon>Bacillota</taxon>
        <taxon>Bacilli</taxon>
        <taxon>Bacillales</taxon>
        <taxon>Thermoactinomycetaceae</taxon>
        <taxon>Thermoactinomyces</taxon>
    </lineage>
</organism>
<evidence type="ECO:0000313" key="9">
    <source>
        <dbReference type="EMBL" id="MBA4544344.1"/>
    </source>
</evidence>
<dbReference type="InterPro" id="IPR035906">
    <property type="entry name" value="MetI-like_sf"/>
</dbReference>
<dbReference type="GO" id="GO:0055085">
    <property type="term" value="P:transmembrane transport"/>
    <property type="evidence" value="ECO:0007669"/>
    <property type="project" value="InterPro"/>
</dbReference>
<dbReference type="AlphaFoldDB" id="A0A7W1XD27"/>
<keyword evidence="3" id="KW-1003">Cell membrane</keyword>
<keyword evidence="6 7" id="KW-0472">Membrane</keyword>
<accession>A0A7W1XD27</accession>
<evidence type="ECO:0000256" key="5">
    <source>
        <dbReference type="ARBA" id="ARBA00022989"/>
    </source>
</evidence>
<dbReference type="Gene3D" id="1.10.3720.10">
    <property type="entry name" value="MetI-like"/>
    <property type="match status" value="1"/>
</dbReference>